<keyword evidence="3 6" id="KW-0812">Transmembrane</keyword>
<keyword evidence="2" id="KW-0813">Transport</keyword>
<evidence type="ECO:0000256" key="1">
    <source>
        <dbReference type="ARBA" id="ARBA00004370"/>
    </source>
</evidence>
<dbReference type="OrthoDB" id="6339427at2759"/>
<evidence type="ECO:0000256" key="5">
    <source>
        <dbReference type="ARBA" id="ARBA00023136"/>
    </source>
</evidence>
<feature type="transmembrane region" description="Helical" evidence="6">
    <location>
        <begin position="164"/>
        <end position="183"/>
    </location>
</feature>
<dbReference type="AlphaFoldDB" id="A0A835DP95"/>
<feature type="transmembrane region" description="Helical" evidence="6">
    <location>
        <begin position="190"/>
        <end position="210"/>
    </location>
</feature>
<comment type="subcellular location">
    <subcellularLocation>
        <location evidence="1">Membrane</location>
    </subcellularLocation>
</comment>
<dbReference type="EMBL" id="JABCRI010000002">
    <property type="protein sequence ID" value="KAF8410836.1"/>
    <property type="molecule type" value="Genomic_DNA"/>
</dbReference>
<comment type="caution">
    <text evidence="7">The sequence shown here is derived from an EMBL/GenBank/DDBJ whole genome shotgun (WGS) entry which is preliminary data.</text>
</comment>
<dbReference type="Proteomes" id="UP000655225">
    <property type="component" value="Unassembled WGS sequence"/>
</dbReference>
<keyword evidence="4 6" id="KW-1133">Transmembrane helix</keyword>
<organism evidence="7 8">
    <name type="scientific">Tetracentron sinense</name>
    <name type="common">Spur-leaf</name>
    <dbReference type="NCBI Taxonomy" id="13715"/>
    <lineage>
        <taxon>Eukaryota</taxon>
        <taxon>Viridiplantae</taxon>
        <taxon>Streptophyta</taxon>
        <taxon>Embryophyta</taxon>
        <taxon>Tracheophyta</taxon>
        <taxon>Spermatophyta</taxon>
        <taxon>Magnoliopsida</taxon>
        <taxon>Trochodendrales</taxon>
        <taxon>Trochodendraceae</taxon>
        <taxon>Tetracentron</taxon>
    </lineage>
</organism>
<dbReference type="InterPro" id="IPR005828">
    <property type="entry name" value="MFS_sugar_transport-like"/>
</dbReference>
<evidence type="ECO:0000313" key="8">
    <source>
        <dbReference type="Proteomes" id="UP000655225"/>
    </source>
</evidence>
<feature type="transmembrane region" description="Helical" evidence="6">
    <location>
        <begin position="6"/>
        <end position="24"/>
    </location>
</feature>
<evidence type="ECO:0000256" key="2">
    <source>
        <dbReference type="ARBA" id="ARBA00022448"/>
    </source>
</evidence>
<evidence type="ECO:0000256" key="3">
    <source>
        <dbReference type="ARBA" id="ARBA00022692"/>
    </source>
</evidence>
<keyword evidence="5 6" id="KW-0472">Membrane</keyword>
<evidence type="ECO:0000256" key="6">
    <source>
        <dbReference type="SAM" id="Phobius"/>
    </source>
</evidence>
<proteinExistence type="predicted"/>
<dbReference type="Gene3D" id="1.20.1250.20">
    <property type="entry name" value="MFS general substrate transporter like domains"/>
    <property type="match status" value="1"/>
</dbReference>
<evidence type="ECO:0000313" key="7">
    <source>
        <dbReference type="EMBL" id="KAF8410836.1"/>
    </source>
</evidence>
<dbReference type="SUPFAM" id="SSF103473">
    <property type="entry name" value="MFS general substrate transporter"/>
    <property type="match status" value="1"/>
</dbReference>
<dbReference type="GO" id="GO:0005366">
    <property type="term" value="F:myo-inositol:proton symporter activity"/>
    <property type="evidence" value="ECO:0007669"/>
    <property type="project" value="TreeGrafter"/>
</dbReference>
<dbReference type="InterPro" id="IPR036259">
    <property type="entry name" value="MFS_trans_sf"/>
</dbReference>
<dbReference type="OMA" id="GWINDRD"/>
<keyword evidence="8" id="KW-1185">Reference proteome</keyword>
<gene>
    <name evidence="7" type="ORF">HHK36_003373</name>
</gene>
<dbReference type="InterPro" id="IPR050814">
    <property type="entry name" value="Myo-inositol_Transporter"/>
</dbReference>
<sequence length="237" mass="25912">MVSGNISTSVAGAILGAVLGGWINDRDQEPGVGWLGVGGVSALFQYYVLMFSLPDSARWLYRKKKKEERVDILKTIYPTHEVDKEMKALQSSVEDEIAKDGYIGGGDFFTEIEKAMSDDACRGIKKGYCYHLAQQILSLKAVIYCSPAVVEMAGFSSNKAALDLPLIISGLGVVGSIVSITFVDRIGRRMTMFLSLNGTIIWIWFLYAVFSQALPNSPVIGRVESIHFGVNSTCSSY</sequence>
<dbReference type="PANTHER" id="PTHR48020:SF24">
    <property type="entry name" value="INOSITOL TRANSPORTER 4"/>
    <property type="match status" value="1"/>
</dbReference>
<accession>A0A835DP95</accession>
<evidence type="ECO:0008006" key="9">
    <source>
        <dbReference type="Google" id="ProtNLM"/>
    </source>
</evidence>
<dbReference type="GO" id="GO:0016020">
    <property type="term" value="C:membrane"/>
    <property type="evidence" value="ECO:0007669"/>
    <property type="project" value="UniProtKB-SubCell"/>
</dbReference>
<dbReference type="Pfam" id="PF00083">
    <property type="entry name" value="Sugar_tr"/>
    <property type="match status" value="1"/>
</dbReference>
<protein>
    <recommendedName>
        <fullName evidence="9">Major facilitator superfamily (MFS) profile domain-containing protein</fullName>
    </recommendedName>
</protein>
<dbReference type="PANTHER" id="PTHR48020">
    <property type="entry name" value="PROTON MYO-INOSITOL COTRANSPORTER"/>
    <property type="match status" value="1"/>
</dbReference>
<evidence type="ECO:0000256" key="4">
    <source>
        <dbReference type="ARBA" id="ARBA00022989"/>
    </source>
</evidence>
<reference evidence="7 8" key="1">
    <citation type="submission" date="2020-04" db="EMBL/GenBank/DDBJ databases">
        <title>Plant Genome Project.</title>
        <authorList>
            <person name="Zhang R.-G."/>
        </authorList>
    </citation>
    <scope>NUCLEOTIDE SEQUENCE [LARGE SCALE GENOMIC DNA]</scope>
    <source>
        <strain evidence="7">YNK0</strain>
        <tissue evidence="7">Leaf</tissue>
    </source>
</reference>
<name>A0A835DP95_TETSI</name>
<feature type="transmembrane region" description="Helical" evidence="6">
    <location>
        <begin position="31"/>
        <end position="53"/>
    </location>
</feature>